<reference evidence="1 2" key="1">
    <citation type="journal article" date="2016" name="Mol. Biol. Evol.">
        <title>Comparative Genomics of Early-Diverging Mushroom-Forming Fungi Provides Insights into the Origins of Lignocellulose Decay Capabilities.</title>
        <authorList>
            <person name="Nagy L.G."/>
            <person name="Riley R."/>
            <person name="Tritt A."/>
            <person name="Adam C."/>
            <person name="Daum C."/>
            <person name="Floudas D."/>
            <person name="Sun H."/>
            <person name="Yadav J.S."/>
            <person name="Pangilinan J."/>
            <person name="Larsson K.H."/>
            <person name="Matsuura K."/>
            <person name="Barry K."/>
            <person name="Labutti K."/>
            <person name="Kuo R."/>
            <person name="Ohm R.A."/>
            <person name="Bhattacharya S.S."/>
            <person name="Shirouzu T."/>
            <person name="Yoshinaga Y."/>
            <person name="Martin F.M."/>
            <person name="Grigoriev I.V."/>
            <person name="Hibbett D.S."/>
        </authorList>
    </citation>
    <scope>NUCLEOTIDE SEQUENCE [LARGE SCALE GENOMIC DNA]</scope>
    <source>
        <strain evidence="1 2">HHB12733</strain>
    </source>
</reference>
<proteinExistence type="predicted"/>
<name>A0A165D9C0_9BASI</name>
<keyword evidence="2" id="KW-1185">Reference proteome</keyword>
<dbReference type="Proteomes" id="UP000076842">
    <property type="component" value="Unassembled WGS sequence"/>
</dbReference>
<evidence type="ECO:0000313" key="2">
    <source>
        <dbReference type="Proteomes" id="UP000076842"/>
    </source>
</evidence>
<protein>
    <submittedName>
        <fullName evidence="1">Uncharacterized protein</fullName>
    </submittedName>
</protein>
<accession>A0A165D9C0</accession>
<dbReference type="InParanoid" id="A0A165D9C0"/>
<evidence type="ECO:0000313" key="1">
    <source>
        <dbReference type="EMBL" id="KZT52334.1"/>
    </source>
</evidence>
<dbReference type="EMBL" id="KV424070">
    <property type="protein sequence ID" value="KZT52334.1"/>
    <property type="molecule type" value="Genomic_DNA"/>
</dbReference>
<dbReference type="AlphaFoldDB" id="A0A165D9C0"/>
<organism evidence="1 2">
    <name type="scientific">Calocera cornea HHB12733</name>
    <dbReference type="NCBI Taxonomy" id="1353952"/>
    <lineage>
        <taxon>Eukaryota</taxon>
        <taxon>Fungi</taxon>
        <taxon>Dikarya</taxon>
        <taxon>Basidiomycota</taxon>
        <taxon>Agaricomycotina</taxon>
        <taxon>Dacrymycetes</taxon>
        <taxon>Dacrymycetales</taxon>
        <taxon>Dacrymycetaceae</taxon>
        <taxon>Calocera</taxon>
    </lineage>
</organism>
<gene>
    <name evidence="1" type="ORF">CALCODRAFT_558134</name>
</gene>
<sequence length="136" mass="15386">MFLSPCPSQVHTHRLMPPDPLPKHCLRASAVEIQRKPSSTDHLSSPEPDDMFDSRWQQRLSLPRKFFLDALFQLYFLPDWAISLSLIGRIYLNLRDVANPQEWEQATSLLEKGGFTPDAHGLGLARGGESSESETL</sequence>